<dbReference type="InterPro" id="IPR001242">
    <property type="entry name" value="Condensation_dom"/>
</dbReference>
<evidence type="ECO:0000256" key="2">
    <source>
        <dbReference type="ARBA" id="ARBA00022450"/>
    </source>
</evidence>
<dbReference type="PANTHER" id="PTHR45527:SF1">
    <property type="entry name" value="FATTY ACID SYNTHASE"/>
    <property type="match status" value="1"/>
</dbReference>
<dbReference type="Gene3D" id="3.30.559.10">
    <property type="entry name" value="Chloramphenicol acetyltransferase-like domain"/>
    <property type="match status" value="4"/>
</dbReference>
<dbReference type="CDD" id="cd19540">
    <property type="entry name" value="LCL_NRPS-like"/>
    <property type="match status" value="4"/>
</dbReference>
<dbReference type="Gene3D" id="3.30.300.30">
    <property type="match status" value="7"/>
</dbReference>
<dbReference type="InterPro" id="IPR025110">
    <property type="entry name" value="AMP-bd_C"/>
</dbReference>
<dbReference type="CDD" id="cd05930">
    <property type="entry name" value="A_NRPS"/>
    <property type="match status" value="2"/>
</dbReference>
<dbReference type="SUPFAM" id="SSF56801">
    <property type="entry name" value="Acetyl-CoA synthetase-like"/>
    <property type="match status" value="5"/>
</dbReference>
<dbReference type="InterPro" id="IPR010071">
    <property type="entry name" value="AA_adenyl_dom"/>
</dbReference>
<name>A0ABN2VQB6_9ACTN</name>
<dbReference type="InterPro" id="IPR020802">
    <property type="entry name" value="TesA-like"/>
</dbReference>
<evidence type="ECO:0000256" key="1">
    <source>
        <dbReference type="ARBA" id="ARBA00001957"/>
    </source>
</evidence>
<proteinExistence type="predicted"/>
<dbReference type="Pfam" id="PF08242">
    <property type="entry name" value="Methyltransf_12"/>
    <property type="match status" value="2"/>
</dbReference>
<dbReference type="NCBIfam" id="TIGR01733">
    <property type="entry name" value="AA-adenyl-dom"/>
    <property type="match status" value="5"/>
</dbReference>
<dbReference type="InterPro" id="IPR036736">
    <property type="entry name" value="ACP-like_sf"/>
</dbReference>
<feature type="domain" description="Carrier" evidence="6">
    <location>
        <begin position="4719"/>
        <end position="4794"/>
    </location>
</feature>
<feature type="domain" description="Carrier" evidence="6">
    <location>
        <begin position="1132"/>
        <end position="1207"/>
    </location>
</feature>
<gene>
    <name evidence="7" type="ORF">GCM10009801_18910</name>
</gene>
<dbReference type="InterPro" id="IPR029063">
    <property type="entry name" value="SAM-dependent_MTases_sf"/>
</dbReference>
<keyword evidence="3" id="KW-0597">Phosphoprotein</keyword>
<feature type="domain" description="Carrier" evidence="6">
    <location>
        <begin position="2195"/>
        <end position="2270"/>
    </location>
</feature>
<dbReference type="Pfam" id="PF00668">
    <property type="entry name" value="Condensation"/>
    <property type="match status" value="5"/>
</dbReference>
<dbReference type="PROSITE" id="PS00455">
    <property type="entry name" value="AMP_BINDING"/>
    <property type="match status" value="5"/>
</dbReference>
<dbReference type="SUPFAM" id="SSF53335">
    <property type="entry name" value="S-adenosyl-L-methionine-dependent methyltransferases"/>
    <property type="match status" value="2"/>
</dbReference>
<dbReference type="CDD" id="cd02440">
    <property type="entry name" value="AdoMet_MTases"/>
    <property type="match status" value="2"/>
</dbReference>
<dbReference type="Gene3D" id="3.40.50.12780">
    <property type="entry name" value="N-terminal domain of ligase-like"/>
    <property type="match status" value="3"/>
</dbReference>
<dbReference type="InterPro" id="IPR000873">
    <property type="entry name" value="AMP-dep_synth/lig_dom"/>
</dbReference>
<dbReference type="SUPFAM" id="SSF53474">
    <property type="entry name" value="alpha/beta-Hydrolases"/>
    <property type="match status" value="1"/>
</dbReference>
<dbReference type="InterPro" id="IPR009081">
    <property type="entry name" value="PP-bd_ACP"/>
</dbReference>
<evidence type="ECO:0000313" key="7">
    <source>
        <dbReference type="EMBL" id="GAA2069380.1"/>
    </source>
</evidence>
<evidence type="ECO:0000313" key="8">
    <source>
        <dbReference type="Proteomes" id="UP001500016"/>
    </source>
</evidence>
<dbReference type="Gene3D" id="1.10.1200.10">
    <property type="entry name" value="ACP-like"/>
    <property type="match status" value="4"/>
</dbReference>
<dbReference type="NCBIfam" id="NF003417">
    <property type="entry name" value="PRK04813.1"/>
    <property type="match status" value="7"/>
</dbReference>
<dbReference type="PANTHER" id="PTHR45527">
    <property type="entry name" value="NONRIBOSOMAL PEPTIDE SYNTHETASE"/>
    <property type="match status" value="1"/>
</dbReference>
<dbReference type="InterPro" id="IPR045851">
    <property type="entry name" value="AMP-bd_C_sf"/>
</dbReference>
<dbReference type="SUPFAM" id="SSF47336">
    <property type="entry name" value="ACP-like"/>
    <property type="match status" value="5"/>
</dbReference>
<dbReference type="InterPro" id="IPR001031">
    <property type="entry name" value="Thioesterase"/>
</dbReference>
<dbReference type="CDD" id="cd17643">
    <property type="entry name" value="A_NRPS_Cytc1-like"/>
    <property type="match status" value="1"/>
</dbReference>
<dbReference type="InterPro" id="IPR023213">
    <property type="entry name" value="CAT-like_dom_sf"/>
</dbReference>
<dbReference type="Gene3D" id="3.40.50.1820">
    <property type="entry name" value="alpha/beta hydrolase"/>
    <property type="match status" value="1"/>
</dbReference>
<dbReference type="EMBL" id="BAAAPE010000005">
    <property type="protein sequence ID" value="GAA2069380.1"/>
    <property type="molecule type" value="Genomic_DNA"/>
</dbReference>
<dbReference type="Gene3D" id="2.30.38.10">
    <property type="entry name" value="Luciferase, Domain 3"/>
    <property type="match status" value="2"/>
</dbReference>
<evidence type="ECO:0000256" key="4">
    <source>
        <dbReference type="ARBA" id="ARBA00022737"/>
    </source>
</evidence>
<dbReference type="Proteomes" id="UP001500016">
    <property type="component" value="Unassembled WGS sequence"/>
</dbReference>
<evidence type="ECO:0000256" key="3">
    <source>
        <dbReference type="ARBA" id="ARBA00022553"/>
    </source>
</evidence>
<evidence type="ECO:0000256" key="5">
    <source>
        <dbReference type="SAM" id="MobiDB-lite"/>
    </source>
</evidence>
<protein>
    <recommendedName>
        <fullName evidence="6">Carrier domain-containing protein</fullName>
    </recommendedName>
</protein>
<dbReference type="Gene3D" id="3.30.559.30">
    <property type="entry name" value="Nonribosomal peptide synthetase, condensation domain"/>
    <property type="match status" value="5"/>
</dbReference>
<dbReference type="PROSITE" id="PS00012">
    <property type="entry name" value="PHOSPHOPANTETHEINE"/>
    <property type="match status" value="5"/>
</dbReference>
<comment type="cofactor">
    <cofactor evidence="1">
        <name>pantetheine 4'-phosphate</name>
        <dbReference type="ChEBI" id="CHEBI:47942"/>
    </cofactor>
</comment>
<dbReference type="Pfam" id="PF00550">
    <property type="entry name" value="PP-binding"/>
    <property type="match status" value="5"/>
</dbReference>
<dbReference type="CDD" id="cd17646">
    <property type="entry name" value="A_NRPS_AB3403-like"/>
    <property type="match status" value="1"/>
</dbReference>
<dbReference type="Gene3D" id="3.40.50.150">
    <property type="entry name" value="Vaccinia Virus protein VP39"/>
    <property type="match status" value="2"/>
</dbReference>
<dbReference type="InterPro" id="IPR020845">
    <property type="entry name" value="AMP-binding_CS"/>
</dbReference>
<keyword evidence="2" id="KW-0596">Phosphopantetheine</keyword>
<dbReference type="Pfam" id="PF00501">
    <property type="entry name" value="AMP-binding"/>
    <property type="match status" value="5"/>
</dbReference>
<feature type="domain" description="Carrier" evidence="6">
    <location>
        <begin position="5771"/>
        <end position="5846"/>
    </location>
</feature>
<comment type="caution">
    <text evidence="7">The sequence shown here is derived from an EMBL/GenBank/DDBJ whole genome shotgun (WGS) entry which is preliminary data.</text>
</comment>
<dbReference type="InterPro" id="IPR006162">
    <property type="entry name" value="Ppantetheine_attach_site"/>
</dbReference>
<keyword evidence="4" id="KW-0677">Repeat</keyword>
<feature type="domain" description="Carrier" evidence="6">
    <location>
        <begin position="3250"/>
        <end position="3325"/>
    </location>
</feature>
<dbReference type="Gene3D" id="3.40.50.980">
    <property type="match status" value="4"/>
</dbReference>
<dbReference type="PROSITE" id="PS50075">
    <property type="entry name" value="CARRIER"/>
    <property type="match status" value="5"/>
</dbReference>
<dbReference type="SUPFAM" id="SSF52777">
    <property type="entry name" value="CoA-dependent acyltransferases"/>
    <property type="match status" value="9"/>
</dbReference>
<reference evidence="7 8" key="1">
    <citation type="journal article" date="2019" name="Int. J. Syst. Evol. Microbiol.">
        <title>The Global Catalogue of Microorganisms (GCM) 10K type strain sequencing project: providing services to taxonomists for standard genome sequencing and annotation.</title>
        <authorList>
            <consortium name="The Broad Institute Genomics Platform"/>
            <consortium name="The Broad Institute Genome Sequencing Center for Infectious Disease"/>
            <person name="Wu L."/>
            <person name="Ma J."/>
        </authorList>
    </citation>
    <scope>NUCLEOTIDE SEQUENCE [LARGE SCALE GENOMIC DNA]</scope>
    <source>
        <strain evidence="7 8">JCM 15478</strain>
    </source>
</reference>
<feature type="region of interest" description="Disordered" evidence="5">
    <location>
        <begin position="4700"/>
        <end position="4719"/>
    </location>
</feature>
<dbReference type="InterPro" id="IPR029058">
    <property type="entry name" value="AB_hydrolase_fold"/>
</dbReference>
<sequence>MTHRLTGGTDVVLGLPSSARTAAQRRTPGMVSNMLPLRLALDPDLTLAQLVRQTSQEARTALRHRLYRHEQMRRDQGVPSGRRLCGPQLNLMPFANRFTFAGATATVHNLTIGSVDDLTVGVYPDDDGLRVDFDANPELYGPDEPAALHGAFLGLLRNLAAAEPDSPAAAIGMRSPAALSAGPTAPPPEIPALTLPDLFERSAARTPDATALRTDGEVLTYADVETRANRLARLLTSYGAGPGEHVALVLPRRLDLVVAILAVLKTGAAYVPVDPDYPAARVDFTLADAKPLAVVSSRATWGSLTGVQEPASPVLLLDAPDIRQSLERQPGDALHQRDRTAPLQPSHPAYVIYTSGSTGTPKGVSVTHGNVVSLLTAAEERFTFTADDRWTLFHSYAFDFSVWEIWGAFRHGGSVVVVPKDVTRDPRRFLRLLAEERVTVLNQTPSAFYELARAEQDDPAPGDALCLRTVVFGGEALDPARLAGWFERHPEGTESSPVLVNMYGITETTVHVTHRRLRAADTRRHDSVIGTGLPGFRLYVLDAALHPVPDGVVGELYVAGPQTAAGYGGRGALTAARFVADPFAGDGSRMYRTGDLARRTADGEFAYAGRADNQVKVRGFRIEPGEIQATIARHPAVAEAAVVARTSDEDDTRLVAYLVPSADAEDDPSRHEEIVDGWATVYDRLYGGEGEGGGADSVEFGEDFSGWNSSYGEGAPIPLPQMREWRAATVERIAQLGARRVLEIGVGSGLLLSRLAADRTEYWGTDLSRVVVERLARQVAAESALRGKVWLRTQPADDLRGLPEAHFDAVVLNSVVQYFPSGDYLLRVIEGAAKLLAPGGVLFIGDVRHRALLRTFRTAVHLERGGPAADPARLDQAIAQDLLNETELCLDPAFFAAAAHRVPGLAEAEAYLKHGTHHNELTRHRYDVILRSTPAQSGPPPRRLSWGSDVTTRDQLRRHLEQHDGALRIDGVPNARLAAEHAATASLRRDPEDVGEACAALSRPTDALDPDDLRELAEELGLQVRLACAHHGDSHTLDALFTPDDDPRLPLPAPQPDRADPREHANSPARAHHNTALVPAARAWCEEQLPPHMRPAAFVLLERLPLTAHGKVDQRALPAPDAVRTPAGASRAPGTERERALCALFAETLGVERVGPDDSFFDLGGHSLLATKLASRIRSVLGAEVEIRTLFENPTAGVLAQRLDGARTRPRPALVPQERPGTVPVSFAQRRMWFLQRMDEDTLAYNMPGVLRLRGPLDVGALERAFADVVERHESLRTIYPDHDGEPGRRLLPVREAAPRIETAQVDALPDTDDLLGEARTGFDLTTRPPLRVRLYRADAHDHLLLLVVHHIAADGWSLTPLLRDLASAYEARGAGVAPAWEPLPVQYADYTLWQRDLLGSEDDPGSLLSEQLDHWRTHLAGLPDQLALPFDRPRPAVADPRGLTSPVSLDATVHRGVAELARECGVSVFMVLQGAVAALLSKMGAGDDIPLGSPVAGRRDEALEDLVGFFVNTLVLRTDTSGNPTFRELLRRVRETNLAAHEHQDIPFERLVESLNPHRSPSRHPLFQVMLALQNNPEPELRLPGLEVELQPLEPGIARFDLTFSLTERHSADGEPAGIDGPLIYAAGLFDPATADTLVQRLHQLLGAVLTDPDVPLADLDVLTPAEHRRLRCGPVLPPVPEDQDLLSLLAAQATARPDAPALTAEDAVLTYAGLASRAEERAALLARHGVGPDTVVGIALPRGAEQVVTVFAVLRSGAACLALDPEHAGARTDFMLWDAAPVCVVTTAATAHVADGADPATARLVLDAEGDPYDSGATATTPPPRPRAAAGRAALVLYTSGSTGRPKGIVLTHGNVAGLVAALQHEMPLGHRDVVLHKSPLHFDAAVEEIFWPLLTGARLAVAPPGADRDPARLADLIRRYDVTTLDVVPAVLDLLTEELARTPAPSLTRVISAGDTLSANTVHRLHATTRAELVNAYGPAECTVNATTWTAPDPYGDRRPPIGTPTATTRAHVLDASLRPVPDGVVGELYLAGGGLARGYAGRPGLTAERFVADPFVPGARMYRTGDLARWNADGQLEFAGREDRQIKLRGVRIEPAEIEAALASHEAVDTALVVSREGREGRRLLVAYATTTGGEDPTAEQLRSHLRARLPEFMVPDLVTTLAEMPLTAHGKVDVAALPAPDLAPRETGRAPATSTELVLLTLFTEILQAPRIGVHDNFFDLGGHSLLATRLISRIRTELGVEIPLATLFGAPDVAALARRVEQADTARPALTPAARRPDPMPLSYAQQRMWFLERLSEGGLRYHLPGVLRLVGAVDAGALAGALRDVVGRHEVLRTVFPEVGGVPRQEVLPVGSVGEVLEVRDLPAAEVDAAIGEVVGRSFDLSCEVPLCAVLLRVGERESVLCVVLHHIAGDGWSLGPLLRDVGVAYEARREGRVPGWGPLPVQYADYTLWQRELLGSEADESSVSARQLAFWEQELSGLPDELVLPFDRPRPGVASHGGASVVYELSARLHRDMVGLARECGVSVFMVLQGAVAALLSRLGAGEDVPLGSPVAGRLDEALDESVGFFVNTLVLRTDTSGNPSFRELLGRVRERDLAAFAHQDVPFERLVEVLNPERSMARHPLFQVMLALNNTTQPLPTLPGIETALHPLETGTTQFDLAFDLREEYDDGEPAGIPVRLTYATDLFDPATAEKTLRRLNRLLEQVVDDPDQPVRAADILDGAERHQLLEEYNDTGEQYGDDAPVPLLFARQAAATPQAMALLGDAESLSYAELSGRVNRLARLLVEHGAGPEQTVAVALPRSTDLVVTLLAVWASGAAFLPLDLAYPRERLRFMAEDAGPVLLVTTGDETALPTPTPPRIRLDDEDVRRRLAALSDRDLDDSERTASLRAGHAAYLIYTSGSTGTPKGVVVTHAGLPDLAHSFGGALRLDGDSRCLQFSSISFDAAMSEIIPTLTAGAALVVTDAENLLSGEPLARTLTRHGVTHLCAPASVLDAHAAAAPLGELPRTLVAAGEACSGTTVALWSRERRMINAYGPTEHSVCVSMTGPLHGEGRPSIGRPLSNTRAYVLDQRLQPVPAGVVGELYSAGRGLARGYAGRPGPTAGRFVADPYGPPGTRMYRTGDLARWNAGGELEYMGRADEQIKVRGFRVEPGEIEAALTSHAAVTHAVVVAHGHRLVAYVEPAGDGPVEPREIREHLAGRLPAHLVPAVIVTLDALPLLPNRKLDRGALPAPDFSEGTSSRPPRDSTEAALCALTADVLDLPHVGIDDDFFALGGHSLLATRLVSKIRTRLGAEVSVRAVFEHPTVAALAARLHRRVAPRPALERRPEQGRVAPSYAQRRLWFLHQLTGASATYNIPMALRLTGPLDPTALRSALADVSARHEALRTLLVEEDGAPWQRVRPVPSPDAALTVREVTEDALMPALEEAAAHRFDLSAELPLRAELFRVAEDDHVLLVLLHHIAGDGWSVAPLTHDLAAAYGARLRTGEAPDWAPLPVQYADYSQWQRHLLGDADDPDSLAGRQLAYWRETLDGLPERVGLPVDRPHPATITYRGDSVPCTLEPGLHQAVAELGRVHHASVFMVLQAAFATLLSKTGAGDDIPVGTPVAGRTDESLEGLVGFFVNTLVLRTDTSDDPSFAELLERVRQTVLSAQENQDLPFEHLVEELNPVRDMAHHPLFQVMFAYHNLPPAALDMPGLDIEVQNLPIRTAKFDLHLELGEAHPWQGGTGAITGALQYNTDVFDRTTAEDLVRRLTALLETVTSQPHRRLSEIDILGEDERGRLLVTARDTARPVPATTLPQLFEEQAARTPQATAVVHEGLSLSYAELDSRADRLAHVLRDHGAGPERIVAVTLPRSPDLVVALLAVLKSGAAYLPLDLGLPSARIDHMLRDAAPVCAVTGPGDDAPLAERDLPTVTVDALSTPHTLPSERAHLAPGHPAYLLYTSGTTGTPKGVLNTHGALVNRLLWTQDQYGLGPEDRVLQKTSTGFDVSVWEFFWPLVTGATLVMARPEGQRDPAYLARVIEQQYVTIVHFVPSMLEEFLNEPSAARCTSLRHVLSSGEALTPELRDRALSLLPASLHNLYGPTEAAIDVTAWTCDPSDDSPVVPIGHPVWNTGAYVLDERLDPVGAGVVGELYISGAQLARGYVNRPALTAERFVADPFAGDGTRMYRTGDLARWSRRGALEHAGRADGQIKLHGVRVELGEIEAVLASLPGVGQAAAAVHRAGEGDARIAAYLVPRTADLVAGAESETGGAQEHVDEWASVYDELYRADGPDAPDGLETPFGEDFSGWNSSYDGEPVPLEEMREWRDRTVERVRELHARRVLEIGVGSGLLLSQLAADSIEYWGTDVSQVVVDRLARQVAASPELRGRVRLSARAADELSGLPAAHFDAVVLNSVVQYFPSADYLLKVLDGVAGLLAPGGVVFVGDVRHRGLVRSLRTAVHLGRGGPGADAGQIRQAVAQDLLLEKELLLDPAFFAAATGRLQRYTSAEATHKRGVHHNELTRYRYDVVLRTDATPPAPDEERTLVWGQDISGLDELTTALERHAGERIRLARVPNARTAHEVAAMRHFDAHGDVGGAVERIRQRPGVEIEDVHALGRGLDRGVTVTFAEAADDCFDAVFASDAAPPRTRLKTTEAAPGHFAGTPETSRLLAGLTTAARSHCAQRLPSSMVPSSFTLLDRLPVSRNGKLDREALPAPKSMAGTSRRAPESRLEAALCALFAAVVGAETVGPEDDFFDLGGHSLLAIRLISRIRADLGREVTVGLLFDAPTPAALATALDTTAPARPPLTPATHRPDPMPLSYAQQRMWFLQRIDGEDVTYSMPGVLRLVGVVDAGALAGALRDVVGRHEVLRTVFPEVGGVPRQEVLPVGSVGEVLEVRDVAASDVDGVVEEVVGRSFDLSCEVPLCAVLLRVGERESVLCVVLHHIAGDGWSLGPLLRDVGVAYEARREGRVPGWGPLPVQYADYTLWQRELLGSEADESSVSARQLAFWKQELSGLPDELVLPFDRPRPAVASHGGASVAYGLEACLHDSVVGLARECGVSVFMVLQGAVAALLSRLGAGEDVPLGSPVAGRLDEALDESVGFFVNTLVLRTDTSGNPSFRELLARIRERDLAAFAHQDVPFERLVEVLNPERSMARHPLFQVMLALNNTHQPTPALPGLEVSEYPLAPDIARFDLTVSLTELRDDTGGPAGIEGVLTYPTAVFDAQTVEALGRRLTTLLASVAASPDVPLGDIDLFEPAERDLLHPAHDAVVPAPYEDVVVLIGRQAVRRPDAVAVEYGDRSLTYRELDEASDRLAGLLVDRGARQHTTVAVALPRSPELIVALLAVLKTGAAYVPVDPSHPQDRIAYVLKDAEPVCCLGVEGALDALPPSSTLTLGALAGQETATRPAAPDRHPGPAPAALLYTSGTTGTPKGVRLTRSNVAAMVGAVQQLFRLDESDVVLHKSPLGFDASLEEIFWALATGARLAVAEPGADADPAHLARELNRYGVTTLDVVPAVLDALLDHGGPDGFPSLRRVLCAGDVLGRETVRRFHDTTPARLINLYGPTEATVNATYWRASTDFAHAPPIGTAVPGTRVRLLDDALRPVLPGVVAELYLAGDGVADGYLNRPGLSAERFVPDPFAADGQRMYRTGDLARWNRSGELEFAGRGDDQLKVRGVRIEPGEIEAVLEAHPSVRRAVVTERQGRLIAYLHLAEPGEDLDPDALRAHAGRFLPGHMLPAVHVAVPGFALTSNGKIDRRALPDPPSAHVPAHGHRTGGLREDLLICLFAEILELPDVGPDDNFFDLGGHSLLATRLTGRMHETFGVHVPLAALFDAPTPRGLVRRHLSGRDPSEQEGSTGGTAFAPLLRLREGEGPALFCVHPVAGLSWAYARLLPHLDRRVPVVALQARGLDGGASLPSSLTEMAQGYAADIVRTQPHGPYHLLGWSMGGTLAHEVAARLKSQGHEVGVVALLDAHPEDPPEAKGQDAESVEISVLRSLLDHFGLAQPAEADPGILRRALTGFLAENRTPLGQNEEGLSRLIAVYTNNARLARGFTPRRLDHDVLAFTATGEAGHPDSARRWGPFVEGEVTDHAVDCRHTEMLDAPSAKHIGRLLDAHLLPDEHAPRGRKNS</sequence>
<dbReference type="Pfam" id="PF00975">
    <property type="entry name" value="Thioesterase"/>
    <property type="match status" value="1"/>
</dbReference>
<dbReference type="Pfam" id="PF13193">
    <property type="entry name" value="AMP-binding_C"/>
    <property type="match status" value="4"/>
</dbReference>
<dbReference type="SMART" id="SM00823">
    <property type="entry name" value="PKS_PP"/>
    <property type="match status" value="5"/>
</dbReference>
<accession>A0ABN2VQB6</accession>
<dbReference type="InterPro" id="IPR042099">
    <property type="entry name" value="ANL_N_sf"/>
</dbReference>
<organism evidence="7 8">
    <name type="scientific">Streptomyces albiaxialis</name>
    <dbReference type="NCBI Taxonomy" id="329523"/>
    <lineage>
        <taxon>Bacteria</taxon>
        <taxon>Bacillati</taxon>
        <taxon>Actinomycetota</taxon>
        <taxon>Actinomycetes</taxon>
        <taxon>Kitasatosporales</taxon>
        <taxon>Streptomycetaceae</taxon>
        <taxon>Streptomyces</taxon>
    </lineage>
</organism>
<evidence type="ECO:0000259" key="6">
    <source>
        <dbReference type="PROSITE" id="PS50075"/>
    </source>
</evidence>
<dbReference type="SMART" id="SM00824">
    <property type="entry name" value="PKS_TE"/>
    <property type="match status" value="1"/>
</dbReference>
<dbReference type="InterPro" id="IPR020806">
    <property type="entry name" value="PKS_PP-bd"/>
</dbReference>
<keyword evidence="8" id="KW-1185">Reference proteome</keyword>
<feature type="region of interest" description="Disordered" evidence="5">
    <location>
        <begin position="1038"/>
        <end position="1071"/>
    </location>
</feature>
<dbReference type="InterPro" id="IPR013217">
    <property type="entry name" value="Methyltransf_12"/>
</dbReference>